<gene>
    <name evidence="5" type="ORF">J0J69_08115</name>
    <name evidence="6" type="ORF">J0J70_05840</name>
</gene>
<dbReference type="InterPro" id="IPR051496">
    <property type="entry name" value="H-rev107_PLA/AT"/>
</dbReference>
<dbReference type="Proteomes" id="UP001058072">
    <property type="component" value="Chromosome"/>
</dbReference>
<organism evidence="6 8">
    <name type="scientific">Turicibacter bilis</name>
    <dbReference type="NCBI Taxonomy" id="2735723"/>
    <lineage>
        <taxon>Bacteria</taxon>
        <taxon>Bacillati</taxon>
        <taxon>Bacillota</taxon>
        <taxon>Erysipelotrichia</taxon>
        <taxon>Erysipelotrichales</taxon>
        <taxon>Turicibacteraceae</taxon>
        <taxon>Turicibacter</taxon>
    </lineage>
</organism>
<dbReference type="GO" id="GO:0008970">
    <property type="term" value="F:phospholipase A1 activity"/>
    <property type="evidence" value="ECO:0007669"/>
    <property type="project" value="TreeGrafter"/>
</dbReference>
<dbReference type="AlphaFoldDB" id="A0A9Q9CJG7"/>
<evidence type="ECO:0000313" key="7">
    <source>
        <dbReference type="Proteomes" id="UP001058016"/>
    </source>
</evidence>
<dbReference type="InterPro" id="IPR007053">
    <property type="entry name" value="LRAT_dom"/>
</dbReference>
<evidence type="ECO:0000313" key="8">
    <source>
        <dbReference type="Proteomes" id="UP001058072"/>
    </source>
</evidence>
<evidence type="ECO:0000313" key="5">
    <source>
        <dbReference type="EMBL" id="UUF07272.1"/>
    </source>
</evidence>
<dbReference type="PANTHER" id="PTHR13943:SF77">
    <property type="entry name" value="LRAT DOMAIN-CONTAINING PROTEIN"/>
    <property type="match status" value="1"/>
</dbReference>
<reference evidence="6 7" key="1">
    <citation type="submission" date="2021-03" db="EMBL/GenBank/DDBJ databases">
        <title>Comparative Genomics and Metabolomics in the genus Turicibacter.</title>
        <authorList>
            <person name="Maki J."/>
            <person name="Looft T."/>
        </authorList>
    </citation>
    <scope>NUCLEOTIDE SEQUENCE</scope>
    <source>
        <strain evidence="6">ISU324</strain>
        <strain evidence="5 7">MMM721</strain>
    </source>
</reference>
<keyword evidence="3" id="KW-0443">Lipid metabolism</keyword>
<dbReference type="PROSITE" id="PS51934">
    <property type="entry name" value="LRAT"/>
    <property type="match status" value="1"/>
</dbReference>
<dbReference type="EMBL" id="CP071249">
    <property type="protein sequence ID" value="UUF07272.1"/>
    <property type="molecule type" value="Genomic_DNA"/>
</dbReference>
<name>A0A9Q9CJG7_9FIRM</name>
<evidence type="ECO:0000256" key="3">
    <source>
        <dbReference type="ARBA" id="ARBA00023098"/>
    </source>
</evidence>
<proteinExistence type="predicted"/>
<dbReference type="Proteomes" id="UP001058016">
    <property type="component" value="Chromosome"/>
</dbReference>
<dbReference type="EMBL" id="CP071250">
    <property type="protein sequence ID" value="UUF09678.1"/>
    <property type="molecule type" value="Genomic_DNA"/>
</dbReference>
<dbReference type="Gene3D" id="3.90.1720.10">
    <property type="entry name" value="endopeptidase domain like (from Nostoc punctiforme)"/>
    <property type="match status" value="2"/>
</dbReference>
<evidence type="ECO:0000256" key="1">
    <source>
        <dbReference type="ARBA" id="ARBA00022679"/>
    </source>
</evidence>
<keyword evidence="7" id="KW-1185">Reference proteome</keyword>
<evidence type="ECO:0000256" key="2">
    <source>
        <dbReference type="ARBA" id="ARBA00022801"/>
    </source>
</evidence>
<dbReference type="GO" id="GO:0016410">
    <property type="term" value="F:N-acyltransferase activity"/>
    <property type="evidence" value="ECO:0007669"/>
    <property type="project" value="TreeGrafter"/>
</dbReference>
<dbReference type="GO" id="GO:0070292">
    <property type="term" value="P:N-acylphosphatidylethanolamine metabolic process"/>
    <property type="evidence" value="ECO:0007669"/>
    <property type="project" value="TreeGrafter"/>
</dbReference>
<evidence type="ECO:0000259" key="4">
    <source>
        <dbReference type="PROSITE" id="PS51934"/>
    </source>
</evidence>
<accession>A0A9Q9CJG7</accession>
<keyword evidence="6" id="KW-0012">Acyltransferase</keyword>
<dbReference type="GO" id="GO:0004623">
    <property type="term" value="F:phospholipase A2 activity"/>
    <property type="evidence" value="ECO:0007669"/>
    <property type="project" value="TreeGrafter"/>
</dbReference>
<dbReference type="Pfam" id="PF04970">
    <property type="entry name" value="LRAT"/>
    <property type="match status" value="1"/>
</dbReference>
<sequence>MNQQYIQSKYNLDCADHICVKRFRPTPYTHHGLYLGFGLVIHYDFSHICIVSLEEFAKGQPIFTVNSPIKYPKEVVMLRALSRLGEEKYHLITNNCEHFVRWCRSGSAIDL</sequence>
<dbReference type="GO" id="GO:0005737">
    <property type="term" value="C:cytoplasm"/>
    <property type="evidence" value="ECO:0007669"/>
    <property type="project" value="TreeGrafter"/>
</dbReference>
<protein>
    <submittedName>
        <fullName evidence="6">Lecithin retinol acyltransferase family protein</fullName>
    </submittedName>
</protein>
<keyword evidence="1" id="KW-0808">Transferase</keyword>
<feature type="domain" description="LRAT" evidence="4">
    <location>
        <begin position="20"/>
        <end position="111"/>
    </location>
</feature>
<dbReference type="PANTHER" id="PTHR13943">
    <property type="entry name" value="HRAS-LIKE SUPPRESSOR - RELATED"/>
    <property type="match status" value="1"/>
</dbReference>
<evidence type="ECO:0000313" key="6">
    <source>
        <dbReference type="EMBL" id="UUF09678.1"/>
    </source>
</evidence>
<keyword evidence="2" id="KW-0378">Hydrolase</keyword>